<evidence type="ECO:0000313" key="1">
    <source>
        <dbReference type="EMBL" id="KPC16672.1"/>
    </source>
</evidence>
<proteinExistence type="predicted"/>
<keyword evidence="2" id="KW-1185">Reference proteome</keyword>
<organism evidence="1 2">
    <name type="scientific">Pseudomonas amygdali pv. lachrymans</name>
    <name type="common">Pseudomonas syringae pv. lachrymans</name>
    <dbReference type="NCBI Taxonomy" id="53707"/>
    <lineage>
        <taxon>Bacteria</taxon>
        <taxon>Pseudomonadati</taxon>
        <taxon>Pseudomonadota</taxon>
        <taxon>Gammaproteobacteria</taxon>
        <taxon>Pseudomonadales</taxon>
        <taxon>Pseudomonadaceae</taxon>
        <taxon>Pseudomonas</taxon>
        <taxon>Pseudomonas amygdali</taxon>
    </lineage>
</organism>
<accession>A0ABR5KPW6</accession>
<sequence length="45" mass="5104">MKETRDSDLMTRQDLNERVDVVRQRQALKSAMINTLADQSVPGEG</sequence>
<dbReference type="Proteomes" id="UP000037943">
    <property type="component" value="Unassembled WGS sequence"/>
</dbReference>
<gene>
    <name evidence="1" type="ORF">AC499_6550</name>
</gene>
<name>A0ABR5KPW6_PSEAV</name>
<comment type="caution">
    <text evidence="1">The sequence shown here is derived from an EMBL/GenBank/DDBJ whole genome shotgun (WGS) entry which is preliminary data.</text>
</comment>
<protein>
    <submittedName>
        <fullName evidence="1">Uncharacterized protein</fullName>
    </submittedName>
</protein>
<reference evidence="1 2" key="1">
    <citation type="submission" date="2015-10" db="EMBL/GenBank/DDBJ databases">
        <title>Comparative genomics and high-throughput reverse genetic screens identify a new phytobacterial MAMP and an Arabidopsis receptor required for immune elicitation.</title>
        <authorList>
            <person name="Mott G.A."/>
            <person name="Thakur S."/>
            <person name="Wang P.W."/>
            <person name="Desveaux D."/>
            <person name="Guttman D.S."/>
        </authorList>
    </citation>
    <scope>NUCLEOTIDE SEQUENCE [LARGE SCALE GENOMIC DNA]</scope>
    <source>
        <strain evidence="1 2">107</strain>
    </source>
</reference>
<dbReference type="RefSeq" id="WP_155008511.1">
    <property type="nucleotide sequence ID" value="NZ_CP020351.1"/>
</dbReference>
<evidence type="ECO:0000313" key="2">
    <source>
        <dbReference type="Proteomes" id="UP000037943"/>
    </source>
</evidence>
<dbReference type="EMBL" id="LGLK01000058">
    <property type="protein sequence ID" value="KPC16672.1"/>
    <property type="molecule type" value="Genomic_DNA"/>
</dbReference>